<proteinExistence type="inferred from homology"/>
<feature type="domain" description="Disease resistance N-terminal" evidence="6">
    <location>
        <begin position="11"/>
        <end position="88"/>
    </location>
</feature>
<evidence type="ECO:0000256" key="4">
    <source>
        <dbReference type="ARBA" id="ARBA00022741"/>
    </source>
</evidence>
<evidence type="ECO:0000256" key="1">
    <source>
        <dbReference type="ARBA" id="ARBA00008894"/>
    </source>
</evidence>
<keyword evidence="3" id="KW-0677">Repeat</keyword>
<keyword evidence="4" id="KW-0547">Nucleotide-binding</keyword>
<reference evidence="7" key="1">
    <citation type="submission" date="2020-10" db="EMBL/GenBank/DDBJ databases">
        <authorList>
            <person name="Han B."/>
            <person name="Lu T."/>
            <person name="Zhao Q."/>
            <person name="Huang X."/>
            <person name="Zhao Y."/>
        </authorList>
    </citation>
    <scope>NUCLEOTIDE SEQUENCE</scope>
</reference>
<dbReference type="AlphaFoldDB" id="A0A811NAE3"/>
<protein>
    <recommendedName>
        <fullName evidence="6">Disease resistance N-terminal domain-containing protein</fullName>
    </recommendedName>
</protein>
<organism evidence="7 8">
    <name type="scientific">Miscanthus lutarioriparius</name>
    <dbReference type="NCBI Taxonomy" id="422564"/>
    <lineage>
        <taxon>Eukaryota</taxon>
        <taxon>Viridiplantae</taxon>
        <taxon>Streptophyta</taxon>
        <taxon>Embryophyta</taxon>
        <taxon>Tracheophyta</taxon>
        <taxon>Spermatophyta</taxon>
        <taxon>Magnoliopsida</taxon>
        <taxon>Liliopsida</taxon>
        <taxon>Poales</taxon>
        <taxon>Poaceae</taxon>
        <taxon>PACMAD clade</taxon>
        <taxon>Panicoideae</taxon>
        <taxon>Andropogonodae</taxon>
        <taxon>Andropogoneae</taxon>
        <taxon>Saccharinae</taxon>
        <taxon>Miscanthus</taxon>
    </lineage>
</organism>
<accession>A0A811NAE3</accession>
<comment type="caution">
    <text evidence="7">The sequence shown here is derived from an EMBL/GenBank/DDBJ whole genome shotgun (WGS) entry which is preliminary data.</text>
</comment>
<keyword evidence="2" id="KW-0433">Leucine-rich repeat</keyword>
<evidence type="ECO:0000256" key="5">
    <source>
        <dbReference type="ARBA" id="ARBA00022821"/>
    </source>
</evidence>
<dbReference type="SMART" id="SM01157">
    <property type="entry name" value="DUF1719"/>
    <property type="match status" value="1"/>
</dbReference>
<dbReference type="PANTHER" id="PTHR33377:SF59">
    <property type="entry name" value="RX N-TERMINAL DOMAIN-CONTAINING PROTEIN"/>
    <property type="match status" value="1"/>
</dbReference>
<keyword evidence="5" id="KW-0611">Plant defense</keyword>
<evidence type="ECO:0000259" key="6">
    <source>
        <dbReference type="Pfam" id="PF18052"/>
    </source>
</evidence>
<dbReference type="InterPro" id="IPR041118">
    <property type="entry name" value="Rx_N"/>
</dbReference>
<dbReference type="PANTHER" id="PTHR33377">
    <property type="entry name" value="OS10G0134700 PROTEIN-RELATED"/>
    <property type="match status" value="1"/>
</dbReference>
<dbReference type="EMBL" id="CAJGYO010000003">
    <property type="protein sequence ID" value="CAD6221504.1"/>
    <property type="molecule type" value="Genomic_DNA"/>
</dbReference>
<evidence type="ECO:0000313" key="8">
    <source>
        <dbReference type="Proteomes" id="UP000604825"/>
    </source>
</evidence>
<gene>
    <name evidence="7" type="ORF">NCGR_LOCUS14770</name>
</gene>
<dbReference type="Proteomes" id="UP000604825">
    <property type="component" value="Unassembled WGS sequence"/>
</dbReference>
<dbReference type="InterPro" id="IPR013181">
    <property type="entry name" value="DUF1719"/>
</dbReference>
<evidence type="ECO:0000256" key="2">
    <source>
        <dbReference type="ARBA" id="ARBA00022614"/>
    </source>
</evidence>
<dbReference type="GO" id="GO:0000166">
    <property type="term" value="F:nucleotide binding"/>
    <property type="evidence" value="ECO:0007669"/>
    <property type="project" value="UniProtKB-KW"/>
</dbReference>
<dbReference type="OrthoDB" id="678682at2759"/>
<comment type="similarity">
    <text evidence="1">Belongs to the disease resistance NB-LRR family.</text>
</comment>
<keyword evidence="8" id="KW-1185">Reference proteome</keyword>
<evidence type="ECO:0000313" key="7">
    <source>
        <dbReference type="EMBL" id="CAD6221504.1"/>
    </source>
</evidence>
<sequence length="505" mass="58171">MVSSVVAQDTVSQILSGLVQRYAESNDANRNFERLEMAHIRLEAALETSNKWQITDASLLHWRKKLKRVAEECDDMLHKFKQRIHEDEQVEQELMNSSLHSRIARATKSFIFSAFSDKNEPSRSMVQRFEWFADGASEFLRYVEVGGTPRCHMPFKSLNRNLFAGMELQHKIVWGNEYPSYLLWLVPSITPDHGVEACLKFVHKDDNAPENNFFLCAMLQISDSTDRVGTVVNCLQLFPPCFQPTIETIKKELTQLPTQDFSWVQEALGQSPQLLHSVVSSRPIVLQEASQATRHGRNSRCFSGFILINLECQVPVSEHNYKQQTTTSPSRRRSSRQDYSPYLKAGLLFTPHGSTKHRLPEEKNSAVVTVYDEEQHYVHTDITLDQMNEIMLPKATDYFYQNPEATSCQLLWKSRHGTEYIEFEKPRMEEMPCAERRAISRAGSRKRKLQVQQDQVQVLASWNRKVACFLNSWVAHAPVGLILDWIQRGKESQLVVPPPPLHLKI</sequence>
<dbReference type="GO" id="GO:0006952">
    <property type="term" value="P:defense response"/>
    <property type="evidence" value="ECO:0007669"/>
    <property type="project" value="UniProtKB-KW"/>
</dbReference>
<dbReference type="Pfam" id="PF08224">
    <property type="entry name" value="DUF1719"/>
    <property type="match status" value="1"/>
</dbReference>
<dbReference type="Pfam" id="PF18052">
    <property type="entry name" value="Rx_N"/>
    <property type="match status" value="1"/>
</dbReference>
<name>A0A811NAE3_9POAL</name>
<evidence type="ECO:0000256" key="3">
    <source>
        <dbReference type="ARBA" id="ARBA00022737"/>
    </source>
</evidence>